<sequence>MARRVTGRGGGMPAGPQFVLDAQPLSLLADDDPRMAALIEVARRESFAPAVSTVTLAEVRRTGKAESRLRWLRSRLVIVPATEEIADLAAGLLESTGLDGHECVVDALVVATASRAAGPVKVASSDGSHVPKLCAAASLERASPVQWVRV</sequence>
<dbReference type="Proteomes" id="UP000230407">
    <property type="component" value="Unassembled WGS sequence"/>
</dbReference>
<gene>
    <name evidence="1" type="ORF">CUT44_22215</name>
</gene>
<accession>A0A2M8LUP3</accession>
<comment type="caution">
    <text evidence="1">The sequence shown here is derived from an EMBL/GenBank/DDBJ whole genome shotgun (WGS) entry which is preliminary data.</text>
</comment>
<name>A0A2M8LUP3_9ACTN</name>
<evidence type="ECO:0000313" key="2">
    <source>
        <dbReference type="Proteomes" id="UP000230407"/>
    </source>
</evidence>
<evidence type="ECO:0000313" key="1">
    <source>
        <dbReference type="EMBL" id="PJE95678.1"/>
    </source>
</evidence>
<dbReference type="SUPFAM" id="SSF88723">
    <property type="entry name" value="PIN domain-like"/>
    <property type="match status" value="1"/>
</dbReference>
<proteinExistence type="predicted"/>
<evidence type="ECO:0008006" key="3">
    <source>
        <dbReference type="Google" id="ProtNLM"/>
    </source>
</evidence>
<organism evidence="1 2">
    <name type="scientific">Streptomyces carminius</name>
    <dbReference type="NCBI Taxonomy" id="2665496"/>
    <lineage>
        <taxon>Bacteria</taxon>
        <taxon>Bacillati</taxon>
        <taxon>Actinomycetota</taxon>
        <taxon>Actinomycetes</taxon>
        <taxon>Kitasatosporales</taxon>
        <taxon>Streptomycetaceae</taxon>
        <taxon>Streptomyces</taxon>
    </lineage>
</organism>
<dbReference type="EMBL" id="PGGW01000063">
    <property type="protein sequence ID" value="PJE95678.1"/>
    <property type="molecule type" value="Genomic_DNA"/>
</dbReference>
<dbReference type="InterPro" id="IPR029060">
    <property type="entry name" value="PIN-like_dom_sf"/>
</dbReference>
<dbReference type="AlphaFoldDB" id="A0A2M8LUP3"/>
<protein>
    <recommendedName>
        <fullName evidence="3">PIN domain-containing protein</fullName>
    </recommendedName>
</protein>
<dbReference type="Gene3D" id="3.40.50.1010">
    <property type="entry name" value="5'-nuclease"/>
    <property type="match status" value="1"/>
</dbReference>
<reference evidence="1 2" key="1">
    <citation type="submission" date="2017-11" db="EMBL/GenBank/DDBJ databases">
        <title>Streptomyces carmine sp. nov., a novel actinomycete isolated from Sophora alopecuroides in Xinjiang, China.</title>
        <authorList>
            <person name="Wang Y."/>
            <person name="Luo X."/>
            <person name="Wan C."/>
            <person name="Zhang L."/>
        </authorList>
    </citation>
    <scope>NUCLEOTIDE SEQUENCE [LARGE SCALE GENOMIC DNA]</scope>
    <source>
        <strain evidence="1 2">TRM SA0054</strain>
    </source>
</reference>
<keyword evidence="2" id="KW-1185">Reference proteome</keyword>